<comment type="caution">
    <text evidence="2">The sequence shown here is derived from an EMBL/GenBank/DDBJ whole genome shotgun (WGS) entry which is preliminary data.</text>
</comment>
<evidence type="ECO:0000313" key="3">
    <source>
        <dbReference type="Proteomes" id="UP001599542"/>
    </source>
</evidence>
<dbReference type="EMBL" id="JBHYPX010000147">
    <property type="protein sequence ID" value="MFE1357276.1"/>
    <property type="molecule type" value="Genomic_DNA"/>
</dbReference>
<feature type="compositionally biased region" description="Polar residues" evidence="1">
    <location>
        <begin position="156"/>
        <end position="170"/>
    </location>
</feature>
<dbReference type="Proteomes" id="UP001599542">
    <property type="component" value="Unassembled WGS sequence"/>
</dbReference>
<sequence length="170" mass="18596">MNDAVEARNRVIAKLRLADAHVVELTAQAAAAGAQGTSLAKVLARLEPLLVSERPLDRDQAPVVPPVRPAPEPPGGRGWPDGLDRYTLREGWERQILPWKPETVRTYFARSKVRGISVPDGVQDKMGTSHYTEEELSTWLVAWTAQSGAEALELPEQQSGEPAVSGEQQQ</sequence>
<dbReference type="RefSeq" id="WP_380321256.1">
    <property type="nucleotide sequence ID" value="NZ_JBHYPW010000013.1"/>
</dbReference>
<protein>
    <submittedName>
        <fullName evidence="2">Uncharacterized protein</fullName>
    </submittedName>
</protein>
<feature type="region of interest" description="Disordered" evidence="1">
    <location>
        <begin position="60"/>
        <end position="83"/>
    </location>
</feature>
<organism evidence="2 3">
    <name type="scientific">Kitasatospora phosalacinea</name>
    <dbReference type="NCBI Taxonomy" id="2065"/>
    <lineage>
        <taxon>Bacteria</taxon>
        <taxon>Bacillati</taxon>
        <taxon>Actinomycetota</taxon>
        <taxon>Actinomycetes</taxon>
        <taxon>Kitasatosporales</taxon>
        <taxon>Streptomycetaceae</taxon>
        <taxon>Kitasatospora</taxon>
    </lineage>
</organism>
<name>A0ABW6GX82_9ACTN</name>
<feature type="region of interest" description="Disordered" evidence="1">
    <location>
        <begin position="151"/>
        <end position="170"/>
    </location>
</feature>
<evidence type="ECO:0000256" key="1">
    <source>
        <dbReference type="SAM" id="MobiDB-lite"/>
    </source>
</evidence>
<keyword evidence="3" id="KW-1185">Reference proteome</keyword>
<feature type="compositionally biased region" description="Pro residues" evidence="1">
    <location>
        <begin position="63"/>
        <end position="74"/>
    </location>
</feature>
<accession>A0ABW6GX82</accession>
<reference evidence="2 3" key="1">
    <citation type="submission" date="2024-09" db="EMBL/GenBank/DDBJ databases">
        <title>The Natural Products Discovery Center: Release of the First 8490 Sequenced Strains for Exploring Actinobacteria Biosynthetic Diversity.</title>
        <authorList>
            <person name="Kalkreuter E."/>
            <person name="Kautsar S.A."/>
            <person name="Yang D."/>
            <person name="Bader C.D."/>
            <person name="Teijaro C.N."/>
            <person name="Fluegel L."/>
            <person name="Davis C.M."/>
            <person name="Simpson J.R."/>
            <person name="Lauterbach L."/>
            <person name="Steele A.D."/>
            <person name="Gui C."/>
            <person name="Meng S."/>
            <person name="Li G."/>
            <person name="Viehrig K."/>
            <person name="Ye F."/>
            <person name="Su P."/>
            <person name="Kiefer A.F."/>
            <person name="Nichols A."/>
            <person name="Cepeda A.J."/>
            <person name="Yan W."/>
            <person name="Fan B."/>
            <person name="Jiang Y."/>
            <person name="Adhikari A."/>
            <person name="Zheng C.-J."/>
            <person name="Schuster L."/>
            <person name="Cowan T.M."/>
            <person name="Smanski M.J."/>
            <person name="Chevrette M.G."/>
            <person name="De Carvalho L.P.S."/>
            <person name="Shen B."/>
        </authorList>
    </citation>
    <scope>NUCLEOTIDE SEQUENCE [LARGE SCALE GENOMIC DNA]</scope>
    <source>
        <strain evidence="2 3">NPDC058753</strain>
    </source>
</reference>
<proteinExistence type="predicted"/>
<gene>
    <name evidence="2" type="ORF">ACFW6T_35465</name>
</gene>
<evidence type="ECO:0000313" key="2">
    <source>
        <dbReference type="EMBL" id="MFE1357276.1"/>
    </source>
</evidence>